<feature type="binding site" evidence="4">
    <location>
        <position position="164"/>
    </location>
    <ligand>
        <name>Zn(2+)</name>
        <dbReference type="ChEBI" id="CHEBI:29105"/>
    </ligand>
</feature>
<feature type="binding site" evidence="4">
    <location>
        <position position="182"/>
    </location>
    <ligand>
        <name>Zn(2+)</name>
        <dbReference type="ChEBI" id="CHEBI:29105"/>
    </ligand>
</feature>
<organism evidence="7 8">
    <name type="scientific">Methanococcus aeolicus (strain ATCC BAA-1280 / DSM 17508 / OCM 812 / Nankai-3)</name>
    <dbReference type="NCBI Taxonomy" id="419665"/>
    <lineage>
        <taxon>Archaea</taxon>
        <taxon>Methanobacteriati</taxon>
        <taxon>Methanobacteriota</taxon>
        <taxon>Methanomada group</taxon>
        <taxon>Methanococci</taxon>
        <taxon>Methanococcales</taxon>
        <taxon>Methanococcaceae</taxon>
        <taxon>Methanococcus</taxon>
    </lineage>
</organism>
<dbReference type="SUPFAM" id="SSF54631">
    <property type="entry name" value="CBS-domain pair"/>
    <property type="match status" value="1"/>
</dbReference>
<dbReference type="RefSeq" id="WP_011973347.1">
    <property type="nucleotide sequence ID" value="NC_009635.1"/>
</dbReference>
<gene>
    <name evidence="7" type="ordered locus">Maeo_0631</name>
</gene>
<dbReference type="PROSITE" id="PS51371">
    <property type="entry name" value="CBS"/>
    <property type="match status" value="2"/>
</dbReference>
<feature type="binding site" evidence="4">
    <location>
        <position position="185"/>
    </location>
    <ligand>
        <name>Fe cation</name>
        <dbReference type="ChEBI" id="CHEBI:24875"/>
    </ligand>
</feature>
<reference evidence="7" key="1">
    <citation type="submission" date="2007-06" db="EMBL/GenBank/DDBJ databases">
        <title>Complete sequence of Methanococcus aeolicus Nankai-3.</title>
        <authorList>
            <consortium name="US DOE Joint Genome Institute"/>
            <person name="Copeland A."/>
            <person name="Lucas S."/>
            <person name="Lapidus A."/>
            <person name="Barry K."/>
            <person name="Glavina del Rio T."/>
            <person name="Dalin E."/>
            <person name="Tice H."/>
            <person name="Pitluck S."/>
            <person name="Chain P."/>
            <person name="Malfatti S."/>
            <person name="Shin M."/>
            <person name="Vergez L."/>
            <person name="Schmutz J."/>
            <person name="Larimer F."/>
            <person name="Land M."/>
            <person name="Hauser L."/>
            <person name="Kyrpides N."/>
            <person name="Lykidis A."/>
            <person name="Sieprawska-Lupa M."/>
            <person name="Whitman W.B."/>
            <person name="Richardson P."/>
        </authorList>
    </citation>
    <scope>NUCLEOTIDE SEQUENCE [LARGE SCALE GENOMIC DNA]</scope>
    <source>
        <strain evidence="7">Nankai-3</strain>
    </source>
</reference>
<dbReference type="Proteomes" id="UP000001106">
    <property type="component" value="Chromosome"/>
</dbReference>
<dbReference type="OrthoDB" id="43333at2157"/>
<dbReference type="HOGENOM" id="CLU_040681_7_0_2"/>
<dbReference type="KEGG" id="mae:Maeo_0631"/>
<dbReference type="InterPro" id="IPR046342">
    <property type="entry name" value="CBS_dom_sf"/>
</dbReference>
<keyword evidence="8" id="KW-1185">Reference proteome</keyword>
<dbReference type="PANTHER" id="PTHR43080">
    <property type="entry name" value="CBS DOMAIN-CONTAINING PROTEIN CBSX3, MITOCHONDRIAL"/>
    <property type="match status" value="1"/>
</dbReference>
<dbReference type="GO" id="GO:0046872">
    <property type="term" value="F:metal ion binding"/>
    <property type="evidence" value="ECO:0007669"/>
    <property type="project" value="UniProtKB-KW"/>
</dbReference>
<feature type="domain" description="ACP-type MB" evidence="6">
    <location>
        <begin position="159"/>
        <end position="189"/>
    </location>
</feature>
<feature type="domain" description="CBS" evidence="5">
    <location>
        <begin position="11"/>
        <end position="68"/>
    </location>
</feature>
<evidence type="ECO:0000259" key="5">
    <source>
        <dbReference type="PROSITE" id="PS51371"/>
    </source>
</evidence>
<dbReference type="Pfam" id="PF00571">
    <property type="entry name" value="CBS"/>
    <property type="match status" value="2"/>
</dbReference>
<feature type="binding site" evidence="4">
    <location>
        <position position="167"/>
    </location>
    <ligand>
        <name>Fe cation</name>
        <dbReference type="ChEBI" id="CHEBI:24875"/>
    </ligand>
</feature>
<evidence type="ECO:0000259" key="6">
    <source>
        <dbReference type="PROSITE" id="PS51901"/>
    </source>
</evidence>
<keyword evidence="2 3" id="KW-0129">CBS domain</keyword>
<dbReference type="GeneID" id="5327350"/>
<protein>
    <submittedName>
        <fullName evidence="7">Signal-transduction protein with CBS domains</fullName>
    </submittedName>
</protein>
<keyword evidence="1" id="KW-0677">Repeat</keyword>
<feature type="binding site" evidence="4">
    <location>
        <position position="182"/>
    </location>
    <ligand>
        <name>Fe cation</name>
        <dbReference type="ChEBI" id="CHEBI:24875"/>
    </ligand>
</feature>
<evidence type="ECO:0000313" key="8">
    <source>
        <dbReference type="Proteomes" id="UP000001106"/>
    </source>
</evidence>
<feature type="binding site" evidence="4">
    <location>
        <position position="164"/>
    </location>
    <ligand>
        <name>Fe cation</name>
        <dbReference type="ChEBI" id="CHEBI:24875"/>
    </ligand>
</feature>
<feature type="binding site" evidence="4">
    <location>
        <position position="167"/>
    </location>
    <ligand>
        <name>Zn(2+)</name>
        <dbReference type="ChEBI" id="CHEBI:29105"/>
    </ligand>
</feature>
<keyword evidence="4" id="KW-0479">Metal-binding</keyword>
<keyword evidence="4" id="KW-0862">Zinc</keyword>
<dbReference type="eggNOG" id="arCOG00606">
    <property type="taxonomic scope" value="Archaea"/>
</dbReference>
<dbReference type="PANTHER" id="PTHR43080:SF2">
    <property type="entry name" value="CBS DOMAIN-CONTAINING PROTEIN"/>
    <property type="match status" value="1"/>
</dbReference>
<keyword evidence="4" id="KW-0408">Iron</keyword>
<sequence>MEINLRVSEVMNTPVETVSLDATCYEVANILKVKDIGALTIVGGMSKPVGIITETDMLKNIVAKNLRSKDVLVKEIASLKLISISPNDSIMDAAELMAKKNIKRLPVIENDELLGIITVSDIISISPKLFEIMKEASKIEDTYDEADNYVNTYEETTTTTEGICEVCGYHGNVHYINGQYICDDCLEQK</sequence>
<dbReference type="PROSITE" id="PS51901">
    <property type="entry name" value="ACP_MB"/>
    <property type="match status" value="1"/>
</dbReference>
<accession>A6UUP3</accession>
<evidence type="ECO:0000256" key="4">
    <source>
        <dbReference type="PROSITE-ProRule" id="PRU01249"/>
    </source>
</evidence>
<dbReference type="STRING" id="419665.Maeo_0631"/>
<feature type="domain" description="CBS" evidence="5">
    <location>
        <begin position="76"/>
        <end position="135"/>
    </location>
</feature>
<evidence type="ECO:0000256" key="2">
    <source>
        <dbReference type="ARBA" id="ARBA00023122"/>
    </source>
</evidence>
<evidence type="ECO:0000313" key="7">
    <source>
        <dbReference type="EMBL" id="ABR56215.1"/>
    </source>
</evidence>
<evidence type="ECO:0000256" key="3">
    <source>
        <dbReference type="PROSITE-ProRule" id="PRU00703"/>
    </source>
</evidence>
<dbReference type="InterPro" id="IPR051257">
    <property type="entry name" value="Diverse_CBS-Domain"/>
</dbReference>
<dbReference type="Gene3D" id="3.10.580.10">
    <property type="entry name" value="CBS-domain"/>
    <property type="match status" value="1"/>
</dbReference>
<dbReference type="EMBL" id="CP000743">
    <property type="protein sequence ID" value="ABR56215.1"/>
    <property type="molecule type" value="Genomic_DNA"/>
</dbReference>
<dbReference type="InterPro" id="IPR000644">
    <property type="entry name" value="CBS_dom"/>
</dbReference>
<feature type="binding site" evidence="4">
    <location>
        <position position="185"/>
    </location>
    <ligand>
        <name>Zn(2+)</name>
        <dbReference type="ChEBI" id="CHEBI:29105"/>
    </ligand>
</feature>
<name>A6UUP3_META3</name>
<evidence type="ECO:0000256" key="1">
    <source>
        <dbReference type="ARBA" id="ARBA00022737"/>
    </source>
</evidence>
<dbReference type="AlphaFoldDB" id="A6UUP3"/>
<proteinExistence type="predicted"/>
<dbReference type="InterPro" id="IPR044065">
    <property type="entry name" value="ACP_MB"/>
</dbReference>
<dbReference type="SMART" id="SM00116">
    <property type="entry name" value="CBS"/>
    <property type="match status" value="2"/>
</dbReference>